<evidence type="ECO:0000256" key="2">
    <source>
        <dbReference type="ARBA" id="ARBA00023043"/>
    </source>
</evidence>
<dbReference type="SMART" id="SM00248">
    <property type="entry name" value="ANK"/>
    <property type="match status" value="13"/>
</dbReference>
<dbReference type="KEGG" id="pno:SNOG_11506"/>
<name>Q0U9Q8_PHANO</name>
<dbReference type="EMBL" id="CH445343">
    <property type="protein sequence ID" value="EAT81214.2"/>
    <property type="molecule type" value="Genomic_DNA"/>
</dbReference>
<feature type="compositionally biased region" description="Basic and acidic residues" evidence="4">
    <location>
        <begin position="803"/>
        <end position="837"/>
    </location>
</feature>
<feature type="region of interest" description="Disordered" evidence="4">
    <location>
        <begin position="786"/>
        <end position="865"/>
    </location>
</feature>
<evidence type="ECO:0000256" key="1">
    <source>
        <dbReference type="ARBA" id="ARBA00022737"/>
    </source>
</evidence>
<dbReference type="Pfam" id="PF13637">
    <property type="entry name" value="Ank_4"/>
    <property type="match status" value="1"/>
</dbReference>
<dbReference type="PROSITE" id="PS50088">
    <property type="entry name" value="ANK_REPEAT"/>
    <property type="match status" value="7"/>
</dbReference>
<dbReference type="PRINTS" id="PR01415">
    <property type="entry name" value="ANKYRIN"/>
</dbReference>
<dbReference type="HOGENOM" id="CLU_000134_58_2_1"/>
<dbReference type="GeneID" id="5978654"/>
<dbReference type="Pfam" id="PF12796">
    <property type="entry name" value="Ank_2"/>
    <property type="match status" value="2"/>
</dbReference>
<feature type="repeat" description="ANK" evidence="3">
    <location>
        <begin position="292"/>
        <end position="324"/>
    </location>
</feature>
<dbReference type="RefSeq" id="XP_001801746.1">
    <property type="nucleotide sequence ID" value="XM_001801694.1"/>
</dbReference>
<dbReference type="eggNOG" id="KOG4177">
    <property type="taxonomic scope" value="Eukaryota"/>
</dbReference>
<dbReference type="PROSITE" id="PS50297">
    <property type="entry name" value="ANK_REP_REGION"/>
    <property type="match status" value="5"/>
</dbReference>
<keyword evidence="1" id="KW-0677">Repeat</keyword>
<evidence type="ECO:0000313" key="6">
    <source>
        <dbReference type="Proteomes" id="UP000001055"/>
    </source>
</evidence>
<feature type="repeat" description="ANK" evidence="3">
    <location>
        <begin position="91"/>
        <end position="123"/>
    </location>
</feature>
<feature type="repeat" description="ANK" evidence="3">
    <location>
        <begin position="655"/>
        <end position="687"/>
    </location>
</feature>
<dbReference type="PANTHER" id="PTHR24198:SF165">
    <property type="entry name" value="ANKYRIN REPEAT-CONTAINING PROTEIN-RELATED"/>
    <property type="match status" value="1"/>
</dbReference>
<proteinExistence type="predicted"/>
<evidence type="ECO:0000256" key="4">
    <source>
        <dbReference type="SAM" id="MobiDB-lite"/>
    </source>
</evidence>
<dbReference type="SUPFAM" id="SSF48403">
    <property type="entry name" value="Ankyrin repeat"/>
    <property type="match status" value="3"/>
</dbReference>
<accession>Q0U9Q8</accession>
<dbReference type="VEuPathDB" id="FungiDB:JI435_115060"/>
<dbReference type="Gene3D" id="1.25.40.20">
    <property type="entry name" value="Ankyrin repeat-containing domain"/>
    <property type="match status" value="3"/>
</dbReference>
<dbReference type="Pfam" id="PF00023">
    <property type="entry name" value="Ank"/>
    <property type="match status" value="2"/>
</dbReference>
<reference evidence="6" key="1">
    <citation type="journal article" date="2007" name="Plant Cell">
        <title>Dothideomycete-plant interactions illuminated by genome sequencing and EST analysis of the wheat pathogen Stagonospora nodorum.</title>
        <authorList>
            <person name="Hane J.K."/>
            <person name="Lowe R.G."/>
            <person name="Solomon P.S."/>
            <person name="Tan K.C."/>
            <person name="Schoch C.L."/>
            <person name="Spatafora J.W."/>
            <person name="Crous P.W."/>
            <person name="Kodira C."/>
            <person name="Birren B.W."/>
            <person name="Galagan J.E."/>
            <person name="Torriani S.F."/>
            <person name="McDonald B.A."/>
            <person name="Oliver R.P."/>
        </authorList>
    </citation>
    <scope>NUCLEOTIDE SEQUENCE [LARGE SCALE GENOMIC DNA]</scope>
    <source>
        <strain evidence="6">SN15 / ATCC MYA-4574 / FGSC 10173</strain>
    </source>
</reference>
<evidence type="ECO:0000313" key="5">
    <source>
        <dbReference type="EMBL" id="EAT81214.2"/>
    </source>
</evidence>
<dbReference type="InterPro" id="IPR002110">
    <property type="entry name" value="Ankyrin_rpt"/>
</dbReference>
<dbReference type="InParanoid" id="Q0U9Q8"/>
<feature type="repeat" description="ANK" evidence="3">
    <location>
        <begin position="125"/>
        <end position="157"/>
    </location>
</feature>
<dbReference type="Proteomes" id="UP000001055">
    <property type="component" value="Unassembled WGS sequence"/>
</dbReference>
<protein>
    <submittedName>
        <fullName evidence="5">Uncharacterized protein</fullName>
    </submittedName>
</protein>
<dbReference type="PANTHER" id="PTHR24198">
    <property type="entry name" value="ANKYRIN REPEAT AND PROTEIN KINASE DOMAIN-CONTAINING PROTEIN"/>
    <property type="match status" value="1"/>
</dbReference>
<keyword evidence="2 3" id="KW-0040">ANK repeat</keyword>
<organism evidence="5 6">
    <name type="scientific">Phaeosphaeria nodorum (strain SN15 / ATCC MYA-4574 / FGSC 10173)</name>
    <name type="common">Glume blotch fungus</name>
    <name type="synonym">Parastagonospora nodorum</name>
    <dbReference type="NCBI Taxonomy" id="321614"/>
    <lineage>
        <taxon>Eukaryota</taxon>
        <taxon>Fungi</taxon>
        <taxon>Dikarya</taxon>
        <taxon>Ascomycota</taxon>
        <taxon>Pezizomycotina</taxon>
        <taxon>Dothideomycetes</taxon>
        <taxon>Pleosporomycetidae</taxon>
        <taxon>Pleosporales</taxon>
        <taxon>Pleosporineae</taxon>
        <taxon>Phaeosphaeriaceae</taxon>
        <taxon>Parastagonospora</taxon>
    </lineage>
</organism>
<evidence type="ECO:0000256" key="3">
    <source>
        <dbReference type="PROSITE-ProRule" id="PRU00023"/>
    </source>
</evidence>
<feature type="repeat" description="ANK" evidence="3">
    <location>
        <begin position="159"/>
        <end position="192"/>
    </location>
</feature>
<dbReference type="AlphaFoldDB" id="Q0U9Q8"/>
<feature type="repeat" description="ANK" evidence="3">
    <location>
        <begin position="721"/>
        <end position="753"/>
    </location>
</feature>
<feature type="repeat" description="ANK" evidence="3">
    <location>
        <begin position="688"/>
        <end position="720"/>
    </location>
</feature>
<dbReference type="InterPro" id="IPR036770">
    <property type="entry name" value="Ankyrin_rpt-contain_sf"/>
</dbReference>
<gene>
    <name evidence="5" type="ORF">SNOG_11506</name>
</gene>
<sequence length="880" mass="96499">MEAPIPVQHAGNFEVEKIQPKGLKRKSSKLQTHVEVLRCRLGKSAVTTEAGRTFEPSKDWTPIYYAVYHRREAALTHFLRNGGSPDDVTGSGQPPLCVAVVNGHIDVVRILLEYGANVDATTRDSGETALHLAIKNNHTELIDLLLEAGPQLEAHTTETNETPLHYAASKSGSLATIVALLKLGAKYDTKNSKDQSPAESALLANNIQGAVAIINAAHGRRHRLVKEKEMLLKHVERSQNRFSIGNELIADIFSAACDPDSTVLVESIKRDDASLVEMFLSKGADPDRVTARGERPIFIALECAGAPVVQALVKHNADVQVRDATGLSVLQAAFEGSMAQDKDSICAIFECLLSKGANAMDTYIDGKNLLHRAVSPGFGYAKAAHLFLKSGIKVNSQDGDGNTALHLATHSKSSIKTLPEDGLPIIETLLMKSADERASWNCIGHEDHDRRDALYYAITMRRPLFVDVLLKNGAAVSFMDWVPIRGALNLSVDTDKQISSLIAQHEWSRRAGILRTQQVVPEQKNQRSLFTEMFPTKDLAIIISMGLDPNALPKSSLGSSMLWAVLRQVPLQPSLPPAYLFDTIKLVLEHSADPNAGTTRAGRCTPSPQSSSQDLPLSMHMLTFLMEECPTVDAELITLLLNKGTELSLASPFYDGRYPLHSAAKANRIDLVDKFLLQRADVNCADLEDRTPLFIAAKQGFSDIVNALISRHANVNLQDKNGDTVLHMAACGGSKTVVAALLRAGAKANLKNTKNQTPLACVSEDQFKEKDKIVYMLKDAEQKEKVVEEQTRKMNAQSAAQEAKMKQQIEQDEKNRQQRQREEQERKAKESEKRVSDAEQPLPVLDRTKAVLNGKTGDKRNSSAAELADWLALSKMMDGL</sequence>